<dbReference type="InterPro" id="IPR011009">
    <property type="entry name" value="Kinase-like_dom_sf"/>
</dbReference>
<dbReference type="SUPFAM" id="SSF56112">
    <property type="entry name" value="Protein kinase-like (PK-like)"/>
    <property type="match status" value="1"/>
</dbReference>
<dbReference type="OrthoDB" id="10261027at2759"/>
<dbReference type="GO" id="GO:0005524">
    <property type="term" value="F:ATP binding"/>
    <property type="evidence" value="ECO:0007669"/>
    <property type="project" value="InterPro"/>
</dbReference>
<gene>
    <name evidence="2" type="ORF">THRCLA_20774</name>
</gene>
<dbReference type="Gene3D" id="1.10.510.10">
    <property type="entry name" value="Transferase(Phosphotransferase) domain 1"/>
    <property type="match status" value="1"/>
</dbReference>
<dbReference type="STRING" id="74557.A0A1W0A3L4"/>
<dbReference type="InterPro" id="IPR000719">
    <property type="entry name" value="Prot_kinase_dom"/>
</dbReference>
<dbReference type="EMBL" id="JNBS01000537">
    <property type="protein sequence ID" value="OQS04873.1"/>
    <property type="molecule type" value="Genomic_DNA"/>
</dbReference>
<dbReference type="PANTHER" id="PTHR44329">
    <property type="entry name" value="SERINE/THREONINE-PROTEIN KINASE TNNI3K-RELATED"/>
    <property type="match status" value="1"/>
</dbReference>
<dbReference type="Proteomes" id="UP000243217">
    <property type="component" value="Unassembled WGS sequence"/>
</dbReference>
<dbReference type="AlphaFoldDB" id="A0A1W0A3L4"/>
<evidence type="ECO:0000313" key="2">
    <source>
        <dbReference type="EMBL" id="OQS04873.1"/>
    </source>
</evidence>
<name>A0A1W0A3L4_9STRA</name>
<protein>
    <recommendedName>
        <fullName evidence="1">Protein kinase domain-containing protein</fullName>
    </recommendedName>
</protein>
<evidence type="ECO:0000259" key="1">
    <source>
        <dbReference type="PROSITE" id="PS50011"/>
    </source>
</evidence>
<feature type="domain" description="Protein kinase" evidence="1">
    <location>
        <begin position="1"/>
        <end position="174"/>
    </location>
</feature>
<keyword evidence="3" id="KW-1185">Reference proteome</keyword>
<proteinExistence type="predicted"/>
<dbReference type="InterPro" id="IPR051681">
    <property type="entry name" value="Ser/Thr_Kinases-Pseudokinases"/>
</dbReference>
<dbReference type="GO" id="GO:0004674">
    <property type="term" value="F:protein serine/threonine kinase activity"/>
    <property type="evidence" value="ECO:0007669"/>
    <property type="project" value="TreeGrafter"/>
</dbReference>
<comment type="caution">
    <text evidence="2">The sequence shown here is derived from an EMBL/GenBank/DDBJ whole genome shotgun (WGS) entry which is preliminary data.</text>
</comment>
<sequence>MNEPIHRPFNRDKIAMEIAGAMDKFVDFDGNGLLHRNLSSLTIFISSEGRIVIGGLFAARIYDDVVTQNVVQSLWAAPEILRGDDNYDFSVDVYSYGVILTELDTLLHPFHQNTMKELQRNLSQWICNEGRTPTMSDTCPQWYRNLVAMCLVEDFNQRPSFQQIVDYIQTHSAL</sequence>
<reference evidence="2 3" key="1">
    <citation type="journal article" date="2014" name="Genome Biol. Evol.">
        <title>The secreted proteins of Achlya hypogyna and Thraustotheca clavata identify the ancestral oomycete secretome and reveal gene acquisitions by horizontal gene transfer.</title>
        <authorList>
            <person name="Misner I."/>
            <person name="Blouin N."/>
            <person name="Leonard G."/>
            <person name="Richards T.A."/>
            <person name="Lane C.E."/>
        </authorList>
    </citation>
    <scope>NUCLEOTIDE SEQUENCE [LARGE SCALE GENOMIC DNA]</scope>
    <source>
        <strain evidence="2 3">ATCC 34112</strain>
    </source>
</reference>
<accession>A0A1W0A3L4</accession>
<organism evidence="2 3">
    <name type="scientific">Thraustotheca clavata</name>
    <dbReference type="NCBI Taxonomy" id="74557"/>
    <lineage>
        <taxon>Eukaryota</taxon>
        <taxon>Sar</taxon>
        <taxon>Stramenopiles</taxon>
        <taxon>Oomycota</taxon>
        <taxon>Saprolegniomycetes</taxon>
        <taxon>Saprolegniales</taxon>
        <taxon>Achlyaceae</taxon>
        <taxon>Thraustotheca</taxon>
    </lineage>
</organism>
<evidence type="ECO:0000313" key="3">
    <source>
        <dbReference type="Proteomes" id="UP000243217"/>
    </source>
</evidence>
<dbReference type="PROSITE" id="PS50011">
    <property type="entry name" value="PROTEIN_KINASE_DOM"/>
    <property type="match status" value="1"/>
</dbReference>
<dbReference type="Pfam" id="PF00069">
    <property type="entry name" value="Pkinase"/>
    <property type="match status" value="1"/>
</dbReference>